<name>A0AAD7EZC5_9AGAR</name>
<comment type="caution">
    <text evidence="1">The sequence shown here is derived from an EMBL/GenBank/DDBJ whole genome shotgun (WGS) entry which is preliminary data.</text>
</comment>
<gene>
    <name evidence="1" type="ORF">DFH08DRAFT_801430</name>
</gene>
<sequence>MPSSSGALLLVAGNNRRRRRAGNMLKVGEVWMMSADTHLSQMMRRQRALTESRPRKIQIVPEVLLGPLVEKPEENISPLVVENNGRHELTEEEVLLFCVARDCRRLQKEEAACSVEGNRSCRKTRIDLEETGLRLTYKPEAVEAAAERSSEARYWALSEDFEIPARVAFSDILWVFTPSRDPTPAKVLARVLLEEWTLVTKDMEPFSLFTVAFFLGLQRPGNSGPYMFRGVFEPQPLASKFLTVGVLSVAQDFCLDDVAD</sequence>
<accession>A0AAD7EZC5</accession>
<proteinExistence type="predicted"/>
<dbReference type="AlphaFoldDB" id="A0AAD7EZC5"/>
<protein>
    <submittedName>
        <fullName evidence="1">Uncharacterized protein</fullName>
    </submittedName>
</protein>
<reference evidence="1" key="1">
    <citation type="submission" date="2023-03" db="EMBL/GenBank/DDBJ databases">
        <title>Massive genome expansion in bonnet fungi (Mycena s.s.) driven by repeated elements and novel gene families across ecological guilds.</title>
        <authorList>
            <consortium name="Lawrence Berkeley National Laboratory"/>
            <person name="Harder C.B."/>
            <person name="Miyauchi S."/>
            <person name="Viragh M."/>
            <person name="Kuo A."/>
            <person name="Thoen E."/>
            <person name="Andreopoulos B."/>
            <person name="Lu D."/>
            <person name="Skrede I."/>
            <person name="Drula E."/>
            <person name="Henrissat B."/>
            <person name="Morin E."/>
            <person name="Kohler A."/>
            <person name="Barry K."/>
            <person name="LaButti K."/>
            <person name="Morin E."/>
            <person name="Salamov A."/>
            <person name="Lipzen A."/>
            <person name="Mereny Z."/>
            <person name="Hegedus B."/>
            <person name="Baldrian P."/>
            <person name="Stursova M."/>
            <person name="Weitz H."/>
            <person name="Taylor A."/>
            <person name="Grigoriev I.V."/>
            <person name="Nagy L.G."/>
            <person name="Martin F."/>
            <person name="Kauserud H."/>
        </authorList>
    </citation>
    <scope>NUCLEOTIDE SEQUENCE</scope>
    <source>
        <strain evidence="1">CBHHK002</strain>
    </source>
</reference>
<keyword evidence="2" id="KW-1185">Reference proteome</keyword>
<evidence type="ECO:0000313" key="2">
    <source>
        <dbReference type="Proteomes" id="UP001218218"/>
    </source>
</evidence>
<organism evidence="1 2">
    <name type="scientific">Mycena albidolilacea</name>
    <dbReference type="NCBI Taxonomy" id="1033008"/>
    <lineage>
        <taxon>Eukaryota</taxon>
        <taxon>Fungi</taxon>
        <taxon>Dikarya</taxon>
        <taxon>Basidiomycota</taxon>
        <taxon>Agaricomycotina</taxon>
        <taxon>Agaricomycetes</taxon>
        <taxon>Agaricomycetidae</taxon>
        <taxon>Agaricales</taxon>
        <taxon>Marasmiineae</taxon>
        <taxon>Mycenaceae</taxon>
        <taxon>Mycena</taxon>
    </lineage>
</organism>
<evidence type="ECO:0000313" key="1">
    <source>
        <dbReference type="EMBL" id="KAJ7359654.1"/>
    </source>
</evidence>
<dbReference type="Proteomes" id="UP001218218">
    <property type="component" value="Unassembled WGS sequence"/>
</dbReference>
<dbReference type="EMBL" id="JARIHO010000006">
    <property type="protein sequence ID" value="KAJ7359654.1"/>
    <property type="molecule type" value="Genomic_DNA"/>
</dbReference>